<dbReference type="InterPro" id="IPR009060">
    <property type="entry name" value="UBA-like_sf"/>
</dbReference>
<evidence type="ECO:0000256" key="3">
    <source>
        <dbReference type="ARBA" id="ARBA00022768"/>
    </source>
</evidence>
<feature type="domain" description="Translation elongation factor EFTs/EF1B dimerisation" evidence="6">
    <location>
        <begin position="74"/>
        <end position="151"/>
    </location>
</feature>
<evidence type="ECO:0000256" key="5">
    <source>
        <dbReference type="HAMAP-Rule" id="MF_00050"/>
    </source>
</evidence>
<reference evidence="7 8" key="1">
    <citation type="journal article" date="2016" name="Environ. Microbiol.">
        <title>Genomic resolution of a cold subsurface aquifer community provides metabolic insights for novel microbes adapted to high CO concentrations.</title>
        <authorList>
            <person name="Probst A.J."/>
            <person name="Castelle C.J."/>
            <person name="Singh A."/>
            <person name="Brown C.T."/>
            <person name="Anantharaman K."/>
            <person name="Sharon I."/>
            <person name="Hug L.A."/>
            <person name="Burstein D."/>
            <person name="Emerson J.B."/>
            <person name="Thomas B.C."/>
            <person name="Banfield J.F."/>
        </authorList>
    </citation>
    <scope>NUCLEOTIDE SEQUENCE [LARGE SCALE GENOMIC DNA]</scope>
    <source>
        <strain evidence="7">CG2_30_35_20</strain>
    </source>
</reference>
<keyword evidence="4 5" id="KW-0648">Protein biosynthesis</keyword>
<dbReference type="Gene3D" id="1.10.8.10">
    <property type="entry name" value="DNA helicase RuvA subunit, C-terminal domain"/>
    <property type="match status" value="1"/>
</dbReference>
<dbReference type="PANTHER" id="PTHR11741">
    <property type="entry name" value="ELONGATION FACTOR TS"/>
    <property type="match status" value="1"/>
</dbReference>
<dbReference type="InterPro" id="IPR014039">
    <property type="entry name" value="Transl_elong_EFTs/EF1B_dimer"/>
</dbReference>
<dbReference type="EMBL" id="MNZO01000034">
    <property type="protein sequence ID" value="OIP86997.1"/>
    <property type="molecule type" value="Genomic_DNA"/>
</dbReference>
<dbReference type="HAMAP" id="MF_00050">
    <property type="entry name" value="EF_Ts"/>
    <property type="match status" value="1"/>
</dbReference>
<name>A0A1J5HNU5_9BACT</name>
<dbReference type="InterPro" id="IPR036402">
    <property type="entry name" value="EF-Ts_dimer_sf"/>
</dbReference>
<dbReference type="InterPro" id="IPR001816">
    <property type="entry name" value="Transl_elong_EFTs/EF1B"/>
</dbReference>
<keyword evidence="3 5" id="KW-0251">Elongation factor</keyword>
<protein>
    <recommendedName>
        <fullName evidence="2 5">Elongation factor Ts</fullName>
        <shortName evidence="5">EF-Ts</shortName>
    </recommendedName>
</protein>
<sequence>MDQKSIIDLVKKIRGETSYSIGEIKIAVEKAKGDEKKAKEFLKELGFKQLEKRADKEVYQGRVATYTHSTGKIGVMVELLCETDFVAKNEEFMALTRDLCLQVTAMDPENSEELLKMEFIKDPSQKVSDLIAALAGKYGENIKLGRIARFEI</sequence>
<dbReference type="SUPFAM" id="SSF46934">
    <property type="entry name" value="UBA-like"/>
    <property type="match status" value="1"/>
</dbReference>
<dbReference type="Gene3D" id="3.30.479.20">
    <property type="entry name" value="Elongation factor Ts, dimerisation domain"/>
    <property type="match status" value="1"/>
</dbReference>
<evidence type="ECO:0000259" key="6">
    <source>
        <dbReference type="Pfam" id="PF00889"/>
    </source>
</evidence>
<keyword evidence="5" id="KW-0963">Cytoplasm</keyword>
<feature type="region of interest" description="Involved in Mg(2+) ion dislocation from EF-Tu" evidence="5">
    <location>
        <begin position="83"/>
        <end position="86"/>
    </location>
</feature>
<evidence type="ECO:0000313" key="8">
    <source>
        <dbReference type="Proteomes" id="UP000182344"/>
    </source>
</evidence>
<proteinExistence type="inferred from homology"/>
<comment type="function">
    <text evidence="5">Associates with the EF-Tu.GDP complex and induces the exchange of GDP to GTP. It remains bound to the aminoacyl-tRNA.EF-Tu.GTP complex up to the GTP hydrolysis stage on the ribosome.</text>
</comment>
<accession>A0A1J5HNU5</accession>
<comment type="caution">
    <text evidence="7">The sequence shown here is derived from an EMBL/GenBank/DDBJ whole genome shotgun (WGS) entry which is preliminary data.</text>
</comment>
<dbReference type="GO" id="GO:0005737">
    <property type="term" value="C:cytoplasm"/>
    <property type="evidence" value="ECO:0007669"/>
    <property type="project" value="UniProtKB-SubCell"/>
</dbReference>
<dbReference type="GO" id="GO:0003746">
    <property type="term" value="F:translation elongation factor activity"/>
    <property type="evidence" value="ECO:0007669"/>
    <property type="project" value="UniProtKB-UniRule"/>
</dbReference>
<evidence type="ECO:0000313" key="7">
    <source>
        <dbReference type="EMBL" id="OIP86997.1"/>
    </source>
</evidence>
<organism evidence="7 8">
    <name type="scientific">Candidatus Shapirobacteria bacterium CG2_30_35_20</name>
    <dbReference type="NCBI Taxonomy" id="1805376"/>
    <lineage>
        <taxon>Bacteria</taxon>
        <taxon>Candidatus Shapironibacteriota</taxon>
    </lineage>
</organism>
<dbReference type="AlphaFoldDB" id="A0A1J5HNU5"/>
<comment type="subcellular location">
    <subcellularLocation>
        <location evidence="5">Cytoplasm</location>
    </subcellularLocation>
</comment>
<evidence type="ECO:0000256" key="2">
    <source>
        <dbReference type="ARBA" id="ARBA00016956"/>
    </source>
</evidence>
<comment type="similarity">
    <text evidence="1 5">Belongs to the EF-Ts family.</text>
</comment>
<evidence type="ECO:0000256" key="1">
    <source>
        <dbReference type="ARBA" id="ARBA00005532"/>
    </source>
</evidence>
<dbReference type="Proteomes" id="UP000182344">
    <property type="component" value="Unassembled WGS sequence"/>
</dbReference>
<dbReference type="SUPFAM" id="SSF54713">
    <property type="entry name" value="Elongation factor Ts (EF-Ts), dimerisation domain"/>
    <property type="match status" value="1"/>
</dbReference>
<dbReference type="Pfam" id="PF00889">
    <property type="entry name" value="EF_TS"/>
    <property type="match status" value="1"/>
</dbReference>
<dbReference type="STRING" id="1805376.AUK05_02340"/>
<gene>
    <name evidence="5" type="primary">tsf</name>
    <name evidence="7" type="ORF">AUK05_02340</name>
</gene>
<evidence type="ECO:0000256" key="4">
    <source>
        <dbReference type="ARBA" id="ARBA00022917"/>
    </source>
</evidence>
<dbReference type="PANTHER" id="PTHR11741:SF0">
    <property type="entry name" value="ELONGATION FACTOR TS, MITOCHONDRIAL"/>
    <property type="match status" value="1"/>
</dbReference>